<dbReference type="InterPro" id="IPR050109">
    <property type="entry name" value="HTH-type_TetR-like_transc_reg"/>
</dbReference>
<dbReference type="PANTHER" id="PTHR30055:SF151">
    <property type="entry name" value="TRANSCRIPTIONAL REGULATORY PROTEIN"/>
    <property type="match status" value="1"/>
</dbReference>
<protein>
    <submittedName>
        <fullName evidence="6">TetR/AcrR family transcriptional regulator</fullName>
    </submittedName>
</protein>
<evidence type="ECO:0000256" key="3">
    <source>
        <dbReference type="ARBA" id="ARBA00023163"/>
    </source>
</evidence>
<dbReference type="PANTHER" id="PTHR30055">
    <property type="entry name" value="HTH-TYPE TRANSCRIPTIONAL REGULATOR RUTR"/>
    <property type="match status" value="1"/>
</dbReference>
<dbReference type="PRINTS" id="PR00455">
    <property type="entry name" value="HTHTETR"/>
</dbReference>
<dbReference type="Proteomes" id="UP001185755">
    <property type="component" value="Unassembled WGS sequence"/>
</dbReference>
<evidence type="ECO:0000313" key="6">
    <source>
        <dbReference type="EMBL" id="MDV6260600.1"/>
    </source>
</evidence>
<dbReference type="Gene3D" id="1.10.357.10">
    <property type="entry name" value="Tetracycline Repressor, domain 2"/>
    <property type="match status" value="1"/>
</dbReference>
<sequence length="219" mass="23375">MESSGSRRARRVTPLSVASIVEAALEILDASGEGALTFRVLAERLQTGPGAIYHHVANKQDLLAIVSTELMQSAVAHVDDGVDGIVELRRLLLNVFDAIDAHPWVGSQLAAAPWQGPVMTLFEAIGVRLDALPVPARHQFSAASALVNFVLGVAAQYASAARVTSDRADLLTSVAARWQGEQYPFTSRVSAQLADHDDRQQFAEGVDFLLAGIRGNAVP</sequence>
<reference evidence="6 7" key="1">
    <citation type="submission" date="2023-10" db="EMBL/GenBank/DDBJ databases">
        <title>Development of a sustainable strategy for remediation of hydrocarbon-contaminated territories based on the waste exchange concept.</title>
        <authorList>
            <person name="Krivoruchko A."/>
        </authorList>
    </citation>
    <scope>NUCLEOTIDE SEQUENCE [LARGE SCALE GENOMIC DNA]</scope>
    <source>
        <strain evidence="6 7">IEGM 1323</strain>
    </source>
</reference>
<feature type="domain" description="HTH tetR-type" evidence="5">
    <location>
        <begin position="14"/>
        <end position="74"/>
    </location>
</feature>
<dbReference type="InterPro" id="IPR009057">
    <property type="entry name" value="Homeodomain-like_sf"/>
</dbReference>
<evidence type="ECO:0000259" key="5">
    <source>
        <dbReference type="PROSITE" id="PS50977"/>
    </source>
</evidence>
<dbReference type="SUPFAM" id="SSF46689">
    <property type="entry name" value="Homeodomain-like"/>
    <property type="match status" value="1"/>
</dbReference>
<organism evidence="6 7">
    <name type="scientific">Rhodococcoides yunnanense</name>
    <dbReference type="NCBI Taxonomy" id="278209"/>
    <lineage>
        <taxon>Bacteria</taxon>
        <taxon>Bacillati</taxon>
        <taxon>Actinomycetota</taxon>
        <taxon>Actinomycetes</taxon>
        <taxon>Mycobacteriales</taxon>
        <taxon>Nocardiaceae</taxon>
        <taxon>Rhodococcoides</taxon>
    </lineage>
</organism>
<dbReference type="Pfam" id="PF00440">
    <property type="entry name" value="TetR_N"/>
    <property type="match status" value="1"/>
</dbReference>
<gene>
    <name evidence="6" type="ORF">R3P96_04535</name>
</gene>
<dbReference type="EMBL" id="JAWLJX010000001">
    <property type="protein sequence ID" value="MDV6260600.1"/>
    <property type="molecule type" value="Genomic_DNA"/>
</dbReference>
<dbReference type="InterPro" id="IPR004111">
    <property type="entry name" value="Repressor_TetR_C"/>
</dbReference>
<dbReference type="InterPro" id="IPR001647">
    <property type="entry name" value="HTH_TetR"/>
</dbReference>
<evidence type="ECO:0000256" key="2">
    <source>
        <dbReference type="ARBA" id="ARBA00023125"/>
    </source>
</evidence>
<keyword evidence="1" id="KW-0805">Transcription regulation</keyword>
<dbReference type="Pfam" id="PF02909">
    <property type="entry name" value="TetR_C_1"/>
    <property type="match status" value="1"/>
</dbReference>
<dbReference type="PROSITE" id="PS50977">
    <property type="entry name" value="HTH_TETR_2"/>
    <property type="match status" value="1"/>
</dbReference>
<keyword evidence="7" id="KW-1185">Reference proteome</keyword>
<accession>A0ABU4B8T4</accession>
<keyword evidence="3" id="KW-0804">Transcription</keyword>
<evidence type="ECO:0000256" key="4">
    <source>
        <dbReference type="PROSITE-ProRule" id="PRU00335"/>
    </source>
</evidence>
<dbReference type="InterPro" id="IPR036271">
    <property type="entry name" value="Tet_transcr_reg_TetR-rel_C_sf"/>
</dbReference>
<evidence type="ECO:0000313" key="7">
    <source>
        <dbReference type="Proteomes" id="UP001185755"/>
    </source>
</evidence>
<feature type="DNA-binding region" description="H-T-H motif" evidence="4">
    <location>
        <begin position="37"/>
        <end position="56"/>
    </location>
</feature>
<comment type="caution">
    <text evidence="6">The sequence shown here is derived from an EMBL/GenBank/DDBJ whole genome shotgun (WGS) entry which is preliminary data.</text>
</comment>
<dbReference type="Gene3D" id="1.10.10.60">
    <property type="entry name" value="Homeodomain-like"/>
    <property type="match status" value="1"/>
</dbReference>
<proteinExistence type="predicted"/>
<dbReference type="RefSeq" id="WP_317563381.1">
    <property type="nucleotide sequence ID" value="NZ_JAWLJX010000001.1"/>
</dbReference>
<name>A0ABU4B8T4_9NOCA</name>
<evidence type="ECO:0000256" key="1">
    <source>
        <dbReference type="ARBA" id="ARBA00023015"/>
    </source>
</evidence>
<keyword evidence="2 4" id="KW-0238">DNA-binding</keyword>
<dbReference type="SUPFAM" id="SSF48498">
    <property type="entry name" value="Tetracyclin repressor-like, C-terminal domain"/>
    <property type="match status" value="1"/>
</dbReference>